<protein>
    <submittedName>
        <fullName evidence="1">Uncharacterized protein</fullName>
    </submittedName>
</protein>
<accession>S8AYH1</accession>
<organism evidence="1 2">
    <name type="scientific">Penicillium oxalicum (strain 114-2 / CGMCC 5302)</name>
    <name type="common">Penicillium decumbens</name>
    <dbReference type="NCBI Taxonomy" id="933388"/>
    <lineage>
        <taxon>Eukaryota</taxon>
        <taxon>Fungi</taxon>
        <taxon>Dikarya</taxon>
        <taxon>Ascomycota</taxon>
        <taxon>Pezizomycotina</taxon>
        <taxon>Eurotiomycetes</taxon>
        <taxon>Eurotiomycetidae</taxon>
        <taxon>Eurotiales</taxon>
        <taxon>Aspergillaceae</taxon>
        <taxon>Penicillium</taxon>
    </lineage>
</organism>
<reference evidence="1 2" key="1">
    <citation type="journal article" date="2013" name="PLoS ONE">
        <title>Genomic and secretomic analyses reveal unique features of the lignocellulolytic enzyme system of Penicillium decumbens.</title>
        <authorList>
            <person name="Liu G."/>
            <person name="Zhang L."/>
            <person name="Wei X."/>
            <person name="Zou G."/>
            <person name="Qin Y."/>
            <person name="Ma L."/>
            <person name="Li J."/>
            <person name="Zheng H."/>
            <person name="Wang S."/>
            <person name="Wang C."/>
            <person name="Xun L."/>
            <person name="Zhao G.-P."/>
            <person name="Zhou Z."/>
            <person name="Qu Y."/>
        </authorList>
    </citation>
    <scope>NUCLEOTIDE SEQUENCE [LARGE SCALE GENOMIC DNA]</scope>
    <source>
        <strain evidence="2">114-2 / CGMCC 5302</strain>
    </source>
</reference>
<evidence type="ECO:0000313" key="2">
    <source>
        <dbReference type="Proteomes" id="UP000019376"/>
    </source>
</evidence>
<sequence length="113" mass="12102">MVNQQQAPRPSRQRNGACPSPLPCLSLSSVVHSVCATRTADNGRCDCPVLGTHSQVSIAQPSAAPGRKMAKGWTLPTAKKRVALSTVSRGLEQPRMDVESIIKQLQVEVCDIP</sequence>
<keyword evidence="2" id="KW-1185">Reference proteome</keyword>
<evidence type="ECO:0000313" key="1">
    <source>
        <dbReference type="EMBL" id="EPS31418.1"/>
    </source>
</evidence>
<name>S8AYH1_PENO1</name>
<dbReference type="AlphaFoldDB" id="S8AYH1"/>
<dbReference type="Proteomes" id="UP000019376">
    <property type="component" value="Unassembled WGS sequence"/>
</dbReference>
<dbReference type="HOGENOM" id="CLU_2134377_0_0_1"/>
<dbReference type="EMBL" id="KB644413">
    <property type="protein sequence ID" value="EPS31418.1"/>
    <property type="molecule type" value="Genomic_DNA"/>
</dbReference>
<proteinExistence type="predicted"/>
<gene>
    <name evidence="1" type="ORF">PDE_06373</name>
</gene>